<protein>
    <submittedName>
        <fullName evidence="2">Uncharacterized protein</fullName>
    </submittedName>
</protein>
<reference evidence="2 3" key="1">
    <citation type="journal article" date="2016" name="Antonie Van Leeuwenhoek">
        <title>Dongia soli sp. nov., isolated from soil from Dokdo, Korea.</title>
        <authorList>
            <person name="Kim D.U."/>
            <person name="Lee H."/>
            <person name="Kim H."/>
            <person name="Kim S.G."/>
            <person name="Ka J.O."/>
        </authorList>
    </citation>
    <scope>NUCLEOTIDE SEQUENCE [LARGE SCALE GENOMIC DNA]</scope>
    <source>
        <strain evidence="2 3">D78</strain>
    </source>
</reference>
<feature type="transmembrane region" description="Helical" evidence="1">
    <location>
        <begin position="92"/>
        <end position="115"/>
    </location>
</feature>
<name>A0ABU5EC50_9PROT</name>
<keyword evidence="1" id="KW-1133">Transmembrane helix</keyword>
<keyword evidence="1" id="KW-0472">Membrane</keyword>
<organism evidence="2 3">
    <name type="scientific">Dongia soli</name>
    <dbReference type="NCBI Taxonomy" id="600628"/>
    <lineage>
        <taxon>Bacteria</taxon>
        <taxon>Pseudomonadati</taxon>
        <taxon>Pseudomonadota</taxon>
        <taxon>Alphaproteobacteria</taxon>
        <taxon>Rhodospirillales</taxon>
        <taxon>Dongiaceae</taxon>
        <taxon>Dongia</taxon>
    </lineage>
</organism>
<keyword evidence="1" id="KW-0812">Transmembrane</keyword>
<feature type="transmembrane region" description="Helical" evidence="1">
    <location>
        <begin position="15"/>
        <end position="47"/>
    </location>
</feature>
<evidence type="ECO:0000313" key="3">
    <source>
        <dbReference type="Proteomes" id="UP001279642"/>
    </source>
</evidence>
<evidence type="ECO:0000256" key="1">
    <source>
        <dbReference type="SAM" id="Phobius"/>
    </source>
</evidence>
<evidence type="ECO:0000313" key="2">
    <source>
        <dbReference type="EMBL" id="MDY0883359.1"/>
    </source>
</evidence>
<sequence>MAAMEQTQFSLRPKILLILLVPLALVFLPTTAVLTVGMIPTLVAFVVDGSRRRYLTVTVGGLNLVGSLYFLHQLWTLGQGLGDIRIVLGNSYGWLASLSGAACGWMLFLGMPFIIRHIAAAEARIRLYTLRREQEKLVQDWGQQVTGASDEVPAET</sequence>
<feature type="transmembrane region" description="Helical" evidence="1">
    <location>
        <begin position="54"/>
        <end position="72"/>
    </location>
</feature>
<keyword evidence="3" id="KW-1185">Reference proteome</keyword>
<dbReference type="Proteomes" id="UP001279642">
    <property type="component" value="Unassembled WGS sequence"/>
</dbReference>
<gene>
    <name evidence="2" type="ORF">SMD27_10930</name>
</gene>
<dbReference type="RefSeq" id="WP_320508397.1">
    <property type="nucleotide sequence ID" value="NZ_JAXCLW010000002.1"/>
</dbReference>
<proteinExistence type="predicted"/>
<dbReference type="EMBL" id="JAXCLW010000002">
    <property type="protein sequence ID" value="MDY0883359.1"/>
    <property type="molecule type" value="Genomic_DNA"/>
</dbReference>
<accession>A0ABU5EC50</accession>
<comment type="caution">
    <text evidence="2">The sequence shown here is derived from an EMBL/GenBank/DDBJ whole genome shotgun (WGS) entry which is preliminary data.</text>
</comment>